<dbReference type="NCBIfam" id="TIGR03302">
    <property type="entry name" value="OM_YfiO"/>
    <property type="match status" value="1"/>
</dbReference>
<dbReference type="SUPFAM" id="SSF48452">
    <property type="entry name" value="TPR-like"/>
    <property type="match status" value="2"/>
</dbReference>
<accession>A0A1H0MQN3</accession>
<feature type="domain" description="Outer membrane lipoprotein BamD-like" evidence="9">
    <location>
        <begin position="64"/>
        <end position="265"/>
    </location>
</feature>
<evidence type="ECO:0000313" key="10">
    <source>
        <dbReference type="EMBL" id="SDO82748.1"/>
    </source>
</evidence>
<evidence type="ECO:0000256" key="4">
    <source>
        <dbReference type="ARBA" id="ARBA00023237"/>
    </source>
</evidence>
<comment type="subunit">
    <text evidence="6">Part of the Bam complex.</text>
</comment>
<dbReference type="OrthoDB" id="9779191at2"/>
<evidence type="ECO:0000256" key="7">
    <source>
        <dbReference type="SAM" id="MobiDB-lite"/>
    </source>
</evidence>
<dbReference type="STRING" id="419597.SAMN04487957_11310"/>
<feature type="region of interest" description="Disordered" evidence="7">
    <location>
        <begin position="34"/>
        <end position="56"/>
    </location>
</feature>
<organism evidence="10 11">
    <name type="scientific">Halomonas shengliensis</name>
    <dbReference type="NCBI Taxonomy" id="419597"/>
    <lineage>
        <taxon>Bacteria</taxon>
        <taxon>Pseudomonadati</taxon>
        <taxon>Pseudomonadota</taxon>
        <taxon>Gammaproteobacteria</taxon>
        <taxon>Oceanospirillales</taxon>
        <taxon>Halomonadaceae</taxon>
        <taxon>Halomonas</taxon>
    </lineage>
</organism>
<evidence type="ECO:0000313" key="11">
    <source>
        <dbReference type="Proteomes" id="UP000199075"/>
    </source>
</evidence>
<dbReference type="RefSeq" id="WP_089680781.1">
    <property type="nucleotide sequence ID" value="NZ_FNIV01000013.1"/>
</dbReference>
<feature type="chain" id="PRO_5011801517" description="Outer membrane protein assembly factor BamD" evidence="8">
    <location>
        <begin position="27"/>
        <end position="297"/>
    </location>
</feature>
<evidence type="ECO:0000256" key="6">
    <source>
        <dbReference type="HAMAP-Rule" id="MF_00922"/>
    </source>
</evidence>
<evidence type="ECO:0000256" key="2">
    <source>
        <dbReference type="ARBA" id="ARBA00023136"/>
    </source>
</evidence>
<evidence type="ECO:0000256" key="3">
    <source>
        <dbReference type="ARBA" id="ARBA00023139"/>
    </source>
</evidence>
<dbReference type="CDD" id="cd15830">
    <property type="entry name" value="BamD"/>
    <property type="match status" value="1"/>
</dbReference>
<sequence>MRLSNTPARLAALLLAAGLLSGCSLFGGGAEDSRDASDASVFPEEGGPPRPGLEENTEYADLGERELYEEARDSLDRGNFTAAISRLEALDTRYPFGAHAEQAQLELIYAYYEIDDWEATRAAANRFIRLHPSHPQADYALYMRGLAAWQAGRFSLERLKLIDISKRDLGASRDAYTDFRELVRLYPNSQYAPDARQRIVYLRNVLAEHELQVADYYLRRGAYLAAVERGRWVIENYPQSQATRDALATMVEGYLGLEMHDRAREVLRVLIDNAPDHERLRGRTFEPQYVEGKTISA</sequence>
<dbReference type="GO" id="GO:0051205">
    <property type="term" value="P:protein insertion into membrane"/>
    <property type="evidence" value="ECO:0007669"/>
    <property type="project" value="UniProtKB-UniRule"/>
</dbReference>
<evidence type="ECO:0000259" key="9">
    <source>
        <dbReference type="Pfam" id="PF13525"/>
    </source>
</evidence>
<keyword evidence="2 6" id="KW-0472">Membrane</keyword>
<gene>
    <name evidence="6" type="primary">bamD</name>
    <name evidence="10" type="ORF">SAMN04487957_11310</name>
</gene>
<evidence type="ECO:0000256" key="8">
    <source>
        <dbReference type="SAM" id="SignalP"/>
    </source>
</evidence>
<dbReference type="EMBL" id="FNIV01000013">
    <property type="protein sequence ID" value="SDO82748.1"/>
    <property type="molecule type" value="Genomic_DNA"/>
</dbReference>
<keyword evidence="11" id="KW-1185">Reference proteome</keyword>
<dbReference type="InterPro" id="IPR011990">
    <property type="entry name" value="TPR-like_helical_dom_sf"/>
</dbReference>
<name>A0A1H0MQN3_9GAMM</name>
<dbReference type="GO" id="GO:0043165">
    <property type="term" value="P:Gram-negative-bacterium-type cell outer membrane assembly"/>
    <property type="evidence" value="ECO:0007669"/>
    <property type="project" value="UniProtKB-UniRule"/>
</dbReference>
<evidence type="ECO:0000256" key="1">
    <source>
        <dbReference type="ARBA" id="ARBA00022729"/>
    </source>
</evidence>
<dbReference type="InterPro" id="IPR039565">
    <property type="entry name" value="BamD-like"/>
</dbReference>
<feature type="signal peptide" evidence="8">
    <location>
        <begin position="1"/>
        <end position="26"/>
    </location>
</feature>
<dbReference type="GO" id="GO:1990063">
    <property type="term" value="C:Bam protein complex"/>
    <property type="evidence" value="ECO:0007669"/>
    <property type="project" value="TreeGrafter"/>
</dbReference>
<reference evidence="11" key="1">
    <citation type="submission" date="2016-10" db="EMBL/GenBank/DDBJ databases">
        <authorList>
            <person name="Varghese N."/>
            <person name="Submissions S."/>
        </authorList>
    </citation>
    <scope>NUCLEOTIDE SEQUENCE [LARGE SCALE GENOMIC DNA]</scope>
    <source>
        <strain evidence="11">CGMCC 1.6444</strain>
    </source>
</reference>
<dbReference type="PROSITE" id="PS51257">
    <property type="entry name" value="PROKAR_LIPOPROTEIN"/>
    <property type="match status" value="1"/>
</dbReference>
<dbReference type="Pfam" id="PF13525">
    <property type="entry name" value="YfiO"/>
    <property type="match status" value="1"/>
</dbReference>
<dbReference type="Proteomes" id="UP000199075">
    <property type="component" value="Unassembled WGS sequence"/>
</dbReference>
<comment type="function">
    <text evidence="6">Part of the outer membrane protein assembly complex, which is involved in assembly and insertion of beta-barrel proteins into the outer membrane.</text>
</comment>
<comment type="similarity">
    <text evidence="6">Belongs to the BamD family.</text>
</comment>
<keyword evidence="4 6" id="KW-0998">Cell outer membrane</keyword>
<proteinExistence type="inferred from homology"/>
<dbReference type="PANTHER" id="PTHR37423:SF1">
    <property type="entry name" value="OUTER MEMBRANE PROTEIN ASSEMBLY FACTOR BAMD"/>
    <property type="match status" value="1"/>
</dbReference>
<dbReference type="AlphaFoldDB" id="A0A1H0MQN3"/>
<dbReference type="PANTHER" id="PTHR37423">
    <property type="entry name" value="SOLUBLE LYTIC MUREIN TRANSGLYCOSYLASE-RELATED"/>
    <property type="match status" value="1"/>
</dbReference>
<evidence type="ECO:0000256" key="5">
    <source>
        <dbReference type="ARBA" id="ARBA00023288"/>
    </source>
</evidence>
<keyword evidence="1 6" id="KW-0732">Signal</keyword>
<comment type="subcellular location">
    <subcellularLocation>
        <location evidence="6">Cell outer membrane</location>
        <topology evidence="6">Lipid-anchor</topology>
    </subcellularLocation>
</comment>
<dbReference type="Gene3D" id="1.25.40.10">
    <property type="entry name" value="Tetratricopeptide repeat domain"/>
    <property type="match status" value="1"/>
</dbReference>
<dbReference type="InterPro" id="IPR017689">
    <property type="entry name" value="BamD"/>
</dbReference>
<keyword evidence="3 6" id="KW-0564">Palmitate</keyword>
<dbReference type="HAMAP" id="MF_00922">
    <property type="entry name" value="OM_assembly_BamD"/>
    <property type="match status" value="1"/>
</dbReference>
<keyword evidence="5 6" id="KW-0449">Lipoprotein</keyword>
<protein>
    <recommendedName>
        <fullName evidence="6">Outer membrane protein assembly factor BamD</fullName>
    </recommendedName>
</protein>